<proteinExistence type="predicted"/>
<dbReference type="AlphaFoldDB" id="A0A9N8M4E8"/>
<evidence type="ECO:0000256" key="1">
    <source>
        <dbReference type="SAM" id="MobiDB-lite"/>
    </source>
</evidence>
<reference evidence="2 3" key="1">
    <citation type="submission" date="2020-10" db="EMBL/GenBank/DDBJ databases">
        <authorList>
            <person name="Sedaghatjoo S."/>
        </authorList>
    </citation>
    <scope>NUCLEOTIDE SEQUENCE [LARGE SCALE GENOMIC DNA]</scope>
    <source>
        <strain evidence="2 3">LLFL</strain>
    </source>
</reference>
<organism evidence="2 3">
    <name type="scientific">Tilletia laevis</name>
    <dbReference type="NCBI Taxonomy" id="157183"/>
    <lineage>
        <taxon>Eukaryota</taxon>
        <taxon>Fungi</taxon>
        <taxon>Dikarya</taxon>
        <taxon>Basidiomycota</taxon>
        <taxon>Ustilaginomycotina</taxon>
        <taxon>Exobasidiomycetes</taxon>
        <taxon>Tilletiales</taxon>
        <taxon>Tilletiaceae</taxon>
        <taxon>Tilletia</taxon>
    </lineage>
</organism>
<dbReference type="EMBL" id="CAJHJF010001303">
    <property type="protein sequence ID" value="CAD6914839.1"/>
    <property type="molecule type" value="Genomic_DNA"/>
</dbReference>
<gene>
    <name evidence="2" type="ORF">JKILLFL_G4220</name>
</gene>
<evidence type="ECO:0000313" key="3">
    <source>
        <dbReference type="Proteomes" id="UP000836404"/>
    </source>
</evidence>
<keyword evidence="3" id="KW-1185">Reference proteome</keyword>
<accession>A0A9N8M4E8</accession>
<comment type="caution">
    <text evidence="2">The sequence shown here is derived from an EMBL/GenBank/DDBJ whole genome shotgun (WGS) entry which is preliminary data.</text>
</comment>
<name>A0A9N8M4E8_9BASI</name>
<evidence type="ECO:0000313" key="2">
    <source>
        <dbReference type="EMBL" id="CAD6914839.1"/>
    </source>
</evidence>
<protein>
    <submittedName>
        <fullName evidence="2">Uncharacterized protein</fullName>
    </submittedName>
</protein>
<dbReference type="Proteomes" id="UP000836404">
    <property type="component" value="Unassembled WGS sequence"/>
</dbReference>
<feature type="region of interest" description="Disordered" evidence="1">
    <location>
        <begin position="1"/>
        <end position="27"/>
    </location>
</feature>
<sequence>MDTPSATLSQPSRLTARAGSSSSTQEAVQDLAREAVLKDLRREFWNYALDYKDLGTFVRELQENPHGLPPHLKQKFDNKIANWESVQRELHTWTQQLREDYEELRAEHEAARGNKRKHPSS</sequence>